<evidence type="ECO:0000313" key="2">
    <source>
        <dbReference type="Proteomes" id="UP000250235"/>
    </source>
</evidence>
<reference evidence="1 2" key="1">
    <citation type="journal article" date="2015" name="Proc. Natl. Acad. Sci. U.S.A.">
        <title>The resurrection genome of Boea hygrometrica: A blueprint for survival of dehydration.</title>
        <authorList>
            <person name="Xiao L."/>
            <person name="Yang G."/>
            <person name="Zhang L."/>
            <person name="Yang X."/>
            <person name="Zhao S."/>
            <person name="Ji Z."/>
            <person name="Zhou Q."/>
            <person name="Hu M."/>
            <person name="Wang Y."/>
            <person name="Chen M."/>
            <person name="Xu Y."/>
            <person name="Jin H."/>
            <person name="Xiao X."/>
            <person name="Hu G."/>
            <person name="Bao F."/>
            <person name="Hu Y."/>
            <person name="Wan P."/>
            <person name="Li L."/>
            <person name="Deng X."/>
            <person name="Kuang T."/>
            <person name="Xiang C."/>
            <person name="Zhu J.K."/>
            <person name="Oliver M.J."/>
            <person name="He Y."/>
        </authorList>
    </citation>
    <scope>NUCLEOTIDE SEQUENCE [LARGE SCALE GENOMIC DNA]</scope>
    <source>
        <strain evidence="2">cv. XS01</strain>
    </source>
</reference>
<dbReference type="OrthoDB" id="1750048at2759"/>
<name>A0A2Z7BDR6_9LAMI</name>
<proteinExistence type="predicted"/>
<accession>A0A2Z7BDR6</accession>
<dbReference type="EMBL" id="KV006402">
    <property type="protein sequence ID" value="KZV32633.1"/>
    <property type="molecule type" value="Genomic_DNA"/>
</dbReference>
<organism evidence="1 2">
    <name type="scientific">Dorcoceras hygrometricum</name>
    <dbReference type="NCBI Taxonomy" id="472368"/>
    <lineage>
        <taxon>Eukaryota</taxon>
        <taxon>Viridiplantae</taxon>
        <taxon>Streptophyta</taxon>
        <taxon>Embryophyta</taxon>
        <taxon>Tracheophyta</taxon>
        <taxon>Spermatophyta</taxon>
        <taxon>Magnoliopsida</taxon>
        <taxon>eudicotyledons</taxon>
        <taxon>Gunneridae</taxon>
        <taxon>Pentapetalae</taxon>
        <taxon>asterids</taxon>
        <taxon>lamiids</taxon>
        <taxon>Lamiales</taxon>
        <taxon>Gesneriaceae</taxon>
        <taxon>Didymocarpoideae</taxon>
        <taxon>Trichosporeae</taxon>
        <taxon>Loxocarpinae</taxon>
        <taxon>Dorcoceras</taxon>
    </lineage>
</organism>
<dbReference type="Proteomes" id="UP000250235">
    <property type="component" value="Unassembled WGS sequence"/>
</dbReference>
<sequence length="114" mass="12683">MGLPIDGKPVTGRDFGKKGCEELCVELLGSQKYAAGRTCSQILMREVLDLKVVPEDVNGEDMDLYVRGYVLHCIGCLVCSSNNPATIPSMFLGRLRNVDELKDFAWGRLFWPSQ</sequence>
<gene>
    <name evidence="1" type="ORF">F511_36181</name>
</gene>
<evidence type="ECO:0000313" key="1">
    <source>
        <dbReference type="EMBL" id="KZV32633.1"/>
    </source>
</evidence>
<protein>
    <submittedName>
        <fullName evidence="1">Uncharacterized protein</fullName>
    </submittedName>
</protein>
<keyword evidence="2" id="KW-1185">Reference proteome</keyword>
<dbReference type="AlphaFoldDB" id="A0A2Z7BDR6"/>